<sequence>MRSLLFLAFVALLVVQCSAHESMQNDYDDEQQFPPGPPPSNEMGKAERSATHGESPRGAGEAQPSKGNAKMGGPPKGEKPNGVPPTGSPPAEREKRSLAKEMPKWEDEEDGQRETSRLRPPQRKIKILFT</sequence>
<feature type="region of interest" description="Disordered" evidence="1">
    <location>
        <begin position="23"/>
        <end position="130"/>
    </location>
</feature>
<organism evidence="4 5">
    <name type="scientific">Heterodera schachtii</name>
    <name type="common">Sugarbeet cyst nematode worm</name>
    <name type="synonym">Tylenchus schachtii</name>
    <dbReference type="NCBI Taxonomy" id="97005"/>
    <lineage>
        <taxon>Eukaryota</taxon>
        <taxon>Metazoa</taxon>
        <taxon>Ecdysozoa</taxon>
        <taxon>Nematoda</taxon>
        <taxon>Chromadorea</taxon>
        <taxon>Rhabditida</taxon>
        <taxon>Tylenchina</taxon>
        <taxon>Tylenchomorpha</taxon>
        <taxon>Tylenchoidea</taxon>
        <taxon>Heteroderidae</taxon>
        <taxon>Heteroderinae</taxon>
        <taxon>Heterodera</taxon>
    </lineage>
</organism>
<dbReference type="EMBL" id="JBICCN010000232">
    <property type="protein sequence ID" value="KAL3085367.1"/>
    <property type="molecule type" value="Genomic_DNA"/>
</dbReference>
<dbReference type="Proteomes" id="UP001620645">
    <property type="component" value="Unassembled WGS sequence"/>
</dbReference>
<protein>
    <recommendedName>
        <fullName evidence="6">Secreted protein</fullName>
    </recommendedName>
</protein>
<evidence type="ECO:0000313" key="3">
    <source>
        <dbReference type="EMBL" id="KAL3085367.1"/>
    </source>
</evidence>
<proteinExistence type="predicted"/>
<accession>A0ABD2KPA9</accession>
<gene>
    <name evidence="4" type="ORF">niasHS_000163</name>
    <name evidence="3" type="ORF">niasHS_010436</name>
</gene>
<dbReference type="EMBL" id="JBICCN010000002">
    <property type="protein sequence ID" value="KAL3104425.1"/>
    <property type="molecule type" value="Genomic_DNA"/>
</dbReference>
<feature type="compositionally biased region" description="Basic residues" evidence="1">
    <location>
        <begin position="120"/>
        <end position="130"/>
    </location>
</feature>
<keyword evidence="2" id="KW-0732">Signal</keyword>
<evidence type="ECO:0000313" key="5">
    <source>
        <dbReference type="Proteomes" id="UP001620645"/>
    </source>
</evidence>
<feature type="compositionally biased region" description="Basic and acidic residues" evidence="1">
    <location>
        <begin position="44"/>
        <end position="55"/>
    </location>
</feature>
<reference evidence="4 5" key="1">
    <citation type="submission" date="2024-10" db="EMBL/GenBank/DDBJ databases">
        <authorList>
            <person name="Kim D."/>
        </authorList>
    </citation>
    <scope>NUCLEOTIDE SEQUENCE [LARGE SCALE GENOMIC DNA]</scope>
    <source>
        <strain evidence="4">Taebaek</strain>
    </source>
</reference>
<evidence type="ECO:0000313" key="4">
    <source>
        <dbReference type="EMBL" id="KAL3104425.1"/>
    </source>
</evidence>
<feature type="compositionally biased region" description="Basic and acidic residues" evidence="1">
    <location>
        <begin position="91"/>
        <end position="105"/>
    </location>
</feature>
<evidence type="ECO:0000256" key="1">
    <source>
        <dbReference type="SAM" id="MobiDB-lite"/>
    </source>
</evidence>
<comment type="caution">
    <text evidence="4">The sequence shown here is derived from an EMBL/GenBank/DDBJ whole genome shotgun (WGS) entry which is preliminary data.</text>
</comment>
<evidence type="ECO:0008006" key="6">
    <source>
        <dbReference type="Google" id="ProtNLM"/>
    </source>
</evidence>
<feature type="chain" id="PRO_5044724225" description="Secreted protein" evidence="2">
    <location>
        <begin position="20"/>
        <end position="130"/>
    </location>
</feature>
<evidence type="ECO:0000256" key="2">
    <source>
        <dbReference type="SAM" id="SignalP"/>
    </source>
</evidence>
<dbReference type="AlphaFoldDB" id="A0ABD2KPA9"/>
<feature type="signal peptide" evidence="2">
    <location>
        <begin position="1"/>
        <end position="19"/>
    </location>
</feature>
<name>A0ABD2KPA9_HETSC</name>
<keyword evidence="5" id="KW-1185">Reference proteome</keyword>